<dbReference type="RefSeq" id="WP_376864792.1">
    <property type="nucleotide sequence ID" value="NZ_JBHRYB010000001.1"/>
</dbReference>
<dbReference type="InterPro" id="IPR013783">
    <property type="entry name" value="Ig-like_fold"/>
</dbReference>
<keyword evidence="2" id="KW-1185">Reference proteome</keyword>
<sequence length="89" mass="8923">MIEPAAPVTLTEGSSVQLTASAQDHEDGELSANITWSSSRDGSLGSGETVSATLSAGTHTITASVTDSTGITPVYEATITVIVTQGGVE</sequence>
<dbReference type="EMBL" id="JBHRYB010000001">
    <property type="protein sequence ID" value="MFC3678614.1"/>
    <property type="molecule type" value="Genomic_DNA"/>
</dbReference>
<evidence type="ECO:0000313" key="1">
    <source>
        <dbReference type="EMBL" id="MFC3678614.1"/>
    </source>
</evidence>
<organism evidence="1 2">
    <name type="scientific">Bacterioplanoides pacificum</name>
    <dbReference type="NCBI Taxonomy" id="1171596"/>
    <lineage>
        <taxon>Bacteria</taxon>
        <taxon>Pseudomonadati</taxon>
        <taxon>Pseudomonadota</taxon>
        <taxon>Gammaproteobacteria</taxon>
        <taxon>Oceanospirillales</taxon>
        <taxon>Oceanospirillaceae</taxon>
        <taxon>Bacterioplanoides</taxon>
    </lineage>
</organism>
<dbReference type="Gene3D" id="2.60.40.10">
    <property type="entry name" value="Immunoglobulins"/>
    <property type="match status" value="1"/>
</dbReference>
<evidence type="ECO:0000313" key="2">
    <source>
        <dbReference type="Proteomes" id="UP001595722"/>
    </source>
</evidence>
<gene>
    <name evidence="1" type="ORF">ACFOMG_00630</name>
</gene>
<reference evidence="2" key="1">
    <citation type="journal article" date="2019" name="Int. J. Syst. Evol. Microbiol.">
        <title>The Global Catalogue of Microorganisms (GCM) 10K type strain sequencing project: providing services to taxonomists for standard genome sequencing and annotation.</title>
        <authorList>
            <consortium name="The Broad Institute Genomics Platform"/>
            <consortium name="The Broad Institute Genome Sequencing Center for Infectious Disease"/>
            <person name="Wu L."/>
            <person name="Ma J."/>
        </authorList>
    </citation>
    <scope>NUCLEOTIDE SEQUENCE [LARGE SCALE GENOMIC DNA]</scope>
    <source>
        <strain evidence="2">KCTC 42424</strain>
    </source>
</reference>
<dbReference type="InterPro" id="IPR035986">
    <property type="entry name" value="PKD_dom_sf"/>
</dbReference>
<proteinExistence type="predicted"/>
<dbReference type="Proteomes" id="UP001595722">
    <property type="component" value="Unassembled WGS sequence"/>
</dbReference>
<accession>A0ABV7VMA8</accession>
<name>A0ABV7VMA8_9GAMM</name>
<dbReference type="SUPFAM" id="SSF49299">
    <property type="entry name" value="PKD domain"/>
    <property type="match status" value="1"/>
</dbReference>
<comment type="caution">
    <text evidence="1">The sequence shown here is derived from an EMBL/GenBank/DDBJ whole genome shotgun (WGS) entry which is preliminary data.</text>
</comment>
<protein>
    <submittedName>
        <fullName evidence="1">Uncharacterized protein</fullName>
    </submittedName>
</protein>